<protein>
    <recommendedName>
        <fullName evidence="4">HTH luxR-type domain-containing protein</fullName>
    </recommendedName>
</protein>
<dbReference type="InterPro" id="IPR036388">
    <property type="entry name" value="WH-like_DNA-bd_sf"/>
</dbReference>
<evidence type="ECO:0000256" key="1">
    <source>
        <dbReference type="ARBA" id="ARBA00023015"/>
    </source>
</evidence>
<name>A0A108E3R2_9BURK</name>
<dbReference type="PANTHER" id="PTHR44688:SF16">
    <property type="entry name" value="DNA-BINDING TRANSCRIPTIONAL ACTIVATOR DEVR_DOSR"/>
    <property type="match status" value="1"/>
</dbReference>
<evidence type="ECO:0000256" key="3">
    <source>
        <dbReference type="ARBA" id="ARBA00023163"/>
    </source>
</evidence>
<dbReference type="EMBL" id="LPLZ01000092">
    <property type="protein sequence ID" value="KWN04146.1"/>
    <property type="molecule type" value="Genomic_DNA"/>
</dbReference>
<dbReference type="GO" id="GO:0003677">
    <property type="term" value="F:DNA binding"/>
    <property type="evidence" value="ECO:0007669"/>
    <property type="project" value="UniProtKB-KW"/>
</dbReference>
<dbReference type="SUPFAM" id="SSF46894">
    <property type="entry name" value="C-terminal effector domain of the bipartite response regulators"/>
    <property type="match status" value="1"/>
</dbReference>
<gene>
    <name evidence="5" type="ORF">WT83_31635</name>
</gene>
<sequence length="232" mass="26202">MLEMVFKIGGCTCMDELGRMLVDIGRLAGFDHVCYQDYRMTGGTLKSGRTLSNYPEAWLSRYRERAYLMIDPVAQHAMSSLTPLIWCDRIFATTEQRELRDGSRMYGLSDGVSFPAHNRHGDVACVSFVRQARASDNGDLPFAIPSWGALVANLTLDTCRRLEALQSDAPCLSARELEILKWVAEGKSSWDISRIVALTEHGVLHHIRNIMKKFDVPTRRQAVLMAYRFGLL</sequence>
<comment type="caution">
    <text evidence="5">The sequence shown here is derived from an EMBL/GenBank/DDBJ whole genome shotgun (WGS) entry which is preliminary data.</text>
</comment>
<evidence type="ECO:0000259" key="4">
    <source>
        <dbReference type="PROSITE" id="PS50043"/>
    </source>
</evidence>
<evidence type="ECO:0000256" key="2">
    <source>
        <dbReference type="ARBA" id="ARBA00023125"/>
    </source>
</evidence>
<dbReference type="PROSITE" id="PS50043">
    <property type="entry name" value="HTH_LUXR_2"/>
    <property type="match status" value="1"/>
</dbReference>
<dbReference type="InterPro" id="IPR005143">
    <property type="entry name" value="TF_LuxR_autoind-bd_dom"/>
</dbReference>
<proteinExistence type="predicted"/>
<evidence type="ECO:0000313" key="5">
    <source>
        <dbReference type="EMBL" id="KWN04146.1"/>
    </source>
</evidence>
<dbReference type="PANTHER" id="PTHR44688">
    <property type="entry name" value="DNA-BINDING TRANSCRIPTIONAL ACTIVATOR DEVR_DOSR"/>
    <property type="match status" value="1"/>
</dbReference>
<dbReference type="AlphaFoldDB" id="A0A108E3R2"/>
<dbReference type="InterPro" id="IPR016032">
    <property type="entry name" value="Sig_transdc_resp-reg_C-effctor"/>
</dbReference>
<reference evidence="5 6" key="1">
    <citation type="submission" date="2015-11" db="EMBL/GenBank/DDBJ databases">
        <title>Expanding the genomic diversity of Burkholderia species for the development of highly accurate diagnostics.</title>
        <authorList>
            <person name="Sahl J."/>
            <person name="Keim P."/>
            <person name="Wagner D."/>
        </authorList>
    </citation>
    <scope>NUCLEOTIDE SEQUENCE [LARGE SCALE GENOMIC DNA]</scope>
    <source>
        <strain evidence="5 6">MSMB793WGS</strain>
    </source>
</reference>
<dbReference type="Gene3D" id="1.10.10.10">
    <property type="entry name" value="Winged helix-like DNA-binding domain superfamily/Winged helix DNA-binding domain"/>
    <property type="match status" value="1"/>
</dbReference>
<dbReference type="SMART" id="SM00421">
    <property type="entry name" value="HTH_LUXR"/>
    <property type="match status" value="1"/>
</dbReference>
<dbReference type="InterPro" id="IPR036693">
    <property type="entry name" value="TF_LuxR_autoind-bd_dom_sf"/>
</dbReference>
<dbReference type="GO" id="GO:0006355">
    <property type="term" value="P:regulation of DNA-templated transcription"/>
    <property type="evidence" value="ECO:0007669"/>
    <property type="project" value="InterPro"/>
</dbReference>
<dbReference type="CDD" id="cd06170">
    <property type="entry name" value="LuxR_C_like"/>
    <property type="match status" value="1"/>
</dbReference>
<accession>A0A108E3R2</accession>
<dbReference type="Pfam" id="PF03472">
    <property type="entry name" value="Autoind_bind"/>
    <property type="match status" value="1"/>
</dbReference>
<dbReference type="Pfam" id="PF00196">
    <property type="entry name" value="GerE"/>
    <property type="match status" value="1"/>
</dbReference>
<feature type="domain" description="HTH luxR-type" evidence="4">
    <location>
        <begin position="165"/>
        <end position="230"/>
    </location>
</feature>
<dbReference type="Gene3D" id="3.30.450.80">
    <property type="entry name" value="Transcription factor LuxR-like, autoinducer-binding domain"/>
    <property type="match status" value="1"/>
</dbReference>
<keyword evidence="3" id="KW-0804">Transcription</keyword>
<keyword evidence="2" id="KW-0238">DNA-binding</keyword>
<organism evidence="5 6">
    <name type="scientific">Burkholderia territorii</name>
    <dbReference type="NCBI Taxonomy" id="1503055"/>
    <lineage>
        <taxon>Bacteria</taxon>
        <taxon>Pseudomonadati</taxon>
        <taxon>Pseudomonadota</taxon>
        <taxon>Betaproteobacteria</taxon>
        <taxon>Burkholderiales</taxon>
        <taxon>Burkholderiaceae</taxon>
        <taxon>Burkholderia</taxon>
        <taxon>Burkholderia cepacia complex</taxon>
    </lineage>
</organism>
<dbReference type="SUPFAM" id="SSF75516">
    <property type="entry name" value="Pheromone-binding domain of LuxR-like quorum-sensing transcription factors"/>
    <property type="match status" value="1"/>
</dbReference>
<keyword evidence="1" id="KW-0805">Transcription regulation</keyword>
<evidence type="ECO:0000313" key="6">
    <source>
        <dbReference type="Proteomes" id="UP000068016"/>
    </source>
</evidence>
<dbReference type="PRINTS" id="PR00038">
    <property type="entry name" value="HTHLUXR"/>
</dbReference>
<dbReference type="InterPro" id="IPR000792">
    <property type="entry name" value="Tscrpt_reg_LuxR_C"/>
</dbReference>
<dbReference type="Proteomes" id="UP000068016">
    <property type="component" value="Unassembled WGS sequence"/>
</dbReference>